<keyword evidence="2" id="KW-1185">Reference proteome</keyword>
<dbReference type="InterPro" id="IPR024992">
    <property type="entry name" value="DUF3891"/>
</dbReference>
<gene>
    <name evidence="1" type="ORF">GCM10008018_09770</name>
</gene>
<dbReference type="EMBL" id="BMHE01000003">
    <property type="protein sequence ID" value="GGI44973.1"/>
    <property type="molecule type" value="Genomic_DNA"/>
</dbReference>
<reference evidence="2" key="1">
    <citation type="journal article" date="2019" name="Int. J. Syst. Evol. Microbiol.">
        <title>The Global Catalogue of Microorganisms (GCM) 10K type strain sequencing project: providing services to taxonomists for standard genome sequencing and annotation.</title>
        <authorList>
            <consortium name="The Broad Institute Genomics Platform"/>
            <consortium name="The Broad Institute Genome Sequencing Center for Infectious Disease"/>
            <person name="Wu L."/>
            <person name="Ma J."/>
        </authorList>
    </citation>
    <scope>NUCLEOTIDE SEQUENCE [LARGE SCALE GENOMIC DNA]</scope>
    <source>
        <strain evidence="2">CGMCC 1.15043</strain>
    </source>
</reference>
<accession>A0ABQ2BU10</accession>
<dbReference type="RefSeq" id="WP_189008362.1">
    <property type="nucleotide sequence ID" value="NZ_BMHE01000003.1"/>
</dbReference>
<comment type="caution">
    <text evidence="1">The sequence shown here is derived from an EMBL/GenBank/DDBJ whole genome shotgun (WGS) entry which is preliminary data.</text>
</comment>
<dbReference type="Proteomes" id="UP000615455">
    <property type="component" value="Unassembled WGS sequence"/>
</dbReference>
<evidence type="ECO:0000313" key="2">
    <source>
        <dbReference type="Proteomes" id="UP000615455"/>
    </source>
</evidence>
<proteinExistence type="predicted"/>
<sequence length="256" mass="29758">MIVYEHKGTLRFYEQHQHAQLAGKIAAAWKKDYFIGAEYWDDVMYAVKEHDRGWIDLDDSPMWEVGQRLPYGFWNYPLAIKKHFYHLGVNEVEDVNLYAALLCSLQFCKLLQMLPEDPHAIDFLKLEKKRQERLEERLHLQSQDAKERLAFHLALLRFCDDLSIYMCIHPPGTVKSKETWFRDGLTETFDFLGGNPVIPSWDGEAIVRLTAFPFQSDLQLEVPYREVETAEVSLLGLTGAYKQAKLSKLCLTLTKA</sequence>
<organism evidence="1 2">
    <name type="scientific">Paenibacillus marchantiophytorum</name>
    <dbReference type="NCBI Taxonomy" id="1619310"/>
    <lineage>
        <taxon>Bacteria</taxon>
        <taxon>Bacillati</taxon>
        <taxon>Bacillota</taxon>
        <taxon>Bacilli</taxon>
        <taxon>Bacillales</taxon>
        <taxon>Paenibacillaceae</taxon>
        <taxon>Paenibacillus</taxon>
    </lineage>
</organism>
<protein>
    <submittedName>
        <fullName evidence="1">Serine hydroxymethyltransferase</fullName>
    </submittedName>
</protein>
<name>A0ABQ2BU10_9BACL</name>
<evidence type="ECO:0000313" key="1">
    <source>
        <dbReference type="EMBL" id="GGI44973.1"/>
    </source>
</evidence>
<dbReference type="Pfam" id="PF13030">
    <property type="entry name" value="DUF3891"/>
    <property type="match status" value="1"/>
</dbReference>